<organism evidence="4 5">
    <name type="scientific">Pseudomonas fluorescens</name>
    <dbReference type="NCBI Taxonomy" id="294"/>
    <lineage>
        <taxon>Bacteria</taxon>
        <taxon>Pseudomonadati</taxon>
        <taxon>Pseudomonadota</taxon>
        <taxon>Gammaproteobacteria</taxon>
        <taxon>Pseudomonadales</taxon>
        <taxon>Pseudomonadaceae</taxon>
        <taxon>Pseudomonas</taxon>
    </lineage>
</organism>
<evidence type="ECO:0000313" key="4">
    <source>
        <dbReference type="EMBL" id="KPU60742.1"/>
    </source>
</evidence>
<feature type="region of interest" description="Disordered" evidence="1">
    <location>
        <begin position="85"/>
        <end position="105"/>
    </location>
</feature>
<dbReference type="CDD" id="cd02234">
    <property type="entry name" value="cupin_BLR7677-like"/>
    <property type="match status" value="1"/>
</dbReference>
<dbReference type="InterPro" id="IPR011051">
    <property type="entry name" value="RmlC_Cupin_sf"/>
</dbReference>
<feature type="signal peptide" evidence="2">
    <location>
        <begin position="1"/>
        <end position="18"/>
    </location>
</feature>
<dbReference type="SUPFAM" id="SSF51182">
    <property type="entry name" value="RmlC-like cupins"/>
    <property type="match status" value="1"/>
</dbReference>
<dbReference type="EMBL" id="LJXB01000065">
    <property type="protein sequence ID" value="KPU60742.1"/>
    <property type="molecule type" value="Genomic_DNA"/>
</dbReference>
<accession>A0A0P8Z5X4</accession>
<dbReference type="PATRIC" id="fig|294.162.peg.1539"/>
<dbReference type="Pfam" id="PF07883">
    <property type="entry name" value="Cupin_2"/>
    <property type="match status" value="1"/>
</dbReference>
<dbReference type="AlphaFoldDB" id="A0A0P8Z5X4"/>
<dbReference type="InterPro" id="IPR013096">
    <property type="entry name" value="Cupin_2"/>
</dbReference>
<dbReference type="PANTHER" id="PTHR38599">
    <property type="entry name" value="CUPIN DOMAIN PROTEIN (AFU_ORTHOLOGUE AFUA_3G13620)"/>
    <property type="match status" value="1"/>
</dbReference>
<dbReference type="PANTHER" id="PTHR38599:SF1">
    <property type="entry name" value="CUPIN DOMAIN PROTEIN (AFU_ORTHOLOGUE AFUA_3G13620)"/>
    <property type="match status" value="1"/>
</dbReference>
<proteinExistence type="predicted"/>
<dbReference type="Proteomes" id="UP000050349">
    <property type="component" value="Unassembled WGS sequence"/>
</dbReference>
<name>A0A0P8Z5X4_PSEFL</name>
<gene>
    <name evidence="4" type="ORF">AN403_4699</name>
</gene>
<evidence type="ECO:0000313" key="5">
    <source>
        <dbReference type="Proteomes" id="UP000050349"/>
    </source>
</evidence>
<sequence>MAAAFAVALTFILPVAHAHDAGEETVTPVMKQDIPQNAGDHVLLATVNYAPGQASKAHLHAGPIFAYVLEGHVTSQLGDGPLKTYGPGENWYEPPGTHHTVSRNASDTESAKLLVFAIVDGANPIKQPLPAQ</sequence>
<keyword evidence="2" id="KW-0732">Signal</keyword>
<evidence type="ECO:0000256" key="2">
    <source>
        <dbReference type="SAM" id="SignalP"/>
    </source>
</evidence>
<evidence type="ECO:0000256" key="1">
    <source>
        <dbReference type="SAM" id="MobiDB-lite"/>
    </source>
</evidence>
<dbReference type="InterPro" id="IPR014710">
    <property type="entry name" value="RmlC-like_jellyroll"/>
</dbReference>
<dbReference type="Gene3D" id="2.60.120.10">
    <property type="entry name" value="Jelly Rolls"/>
    <property type="match status" value="1"/>
</dbReference>
<evidence type="ECO:0000259" key="3">
    <source>
        <dbReference type="Pfam" id="PF07883"/>
    </source>
</evidence>
<protein>
    <submittedName>
        <fullName evidence="4">Cupin domain protein</fullName>
    </submittedName>
</protein>
<feature type="chain" id="PRO_5006154751" evidence="2">
    <location>
        <begin position="19"/>
        <end position="132"/>
    </location>
</feature>
<comment type="caution">
    <text evidence="4">The sequence shown here is derived from an EMBL/GenBank/DDBJ whole genome shotgun (WGS) entry which is preliminary data.</text>
</comment>
<feature type="domain" description="Cupin type-2" evidence="3">
    <location>
        <begin position="46"/>
        <end position="115"/>
    </location>
</feature>
<reference evidence="4 5" key="1">
    <citation type="submission" date="2015-09" db="EMBL/GenBank/DDBJ databases">
        <authorList>
            <person name="Jackson K.R."/>
            <person name="Lunt B.L."/>
            <person name="Fisher J.N.B."/>
            <person name="Gardner A.V."/>
            <person name="Bailey M.E."/>
            <person name="Deus L.M."/>
            <person name="Earl A.S."/>
            <person name="Gibby P.D."/>
            <person name="Hartmann K.A."/>
            <person name="Liu J.E."/>
            <person name="Manci A.M."/>
            <person name="Nielsen D.A."/>
            <person name="Solomon M.B."/>
            <person name="Breakwell D.P."/>
            <person name="Burnett S.H."/>
            <person name="Grose J.H."/>
        </authorList>
    </citation>
    <scope>NUCLEOTIDE SEQUENCE [LARGE SCALE GENOMIC DNA]</scope>
    <source>
        <strain evidence="4 5">S613</strain>
    </source>
</reference>